<accession>A0ABX2TXI0</accession>
<keyword evidence="2" id="KW-1185">Reference proteome</keyword>
<dbReference type="Proteomes" id="UP000077020">
    <property type="component" value="Unassembled WGS sequence"/>
</dbReference>
<comment type="caution">
    <text evidence="1">The sequence shown here is derived from an EMBL/GenBank/DDBJ whole genome shotgun (WGS) entry which is preliminary data.</text>
</comment>
<evidence type="ECO:0000313" key="1">
    <source>
        <dbReference type="EMBL" id="OAA88738.1"/>
    </source>
</evidence>
<sequence length="43" mass="4748">MKLVVYNVSKEFKDLNAACNINLEFTSGIWGPLGANGTSFKRI</sequence>
<organism evidence="1 2">
    <name type="scientific">Clostridium ljungdahlii (strain ATCC 55383 / DSM 13528 / PETC)</name>
    <dbReference type="NCBI Taxonomy" id="748727"/>
    <lineage>
        <taxon>Bacteria</taxon>
        <taxon>Bacillati</taxon>
        <taxon>Bacillota</taxon>
        <taxon>Clostridia</taxon>
        <taxon>Eubacteriales</taxon>
        <taxon>Clostridiaceae</taxon>
        <taxon>Clostridium</taxon>
    </lineage>
</organism>
<dbReference type="EMBL" id="LITS01000003">
    <property type="protein sequence ID" value="OAA88738.1"/>
    <property type="molecule type" value="Genomic_DNA"/>
</dbReference>
<protein>
    <submittedName>
        <fullName evidence="1">Uncharacterized protein</fullName>
    </submittedName>
</protein>
<proteinExistence type="predicted"/>
<gene>
    <name evidence="1" type="ORF">WX45_02673</name>
</gene>
<dbReference type="RefSeq" id="WP_278244724.1">
    <property type="nucleotide sequence ID" value="NC_014328.1"/>
</dbReference>
<name>A0ABX2TXI0_CLOLD</name>
<reference evidence="1 2" key="1">
    <citation type="journal article" date="2016" name="Biotechnol. Bioeng.">
        <title>Traits of selected Clostridium strains for syngas fermentation to ethanol.</title>
        <authorList>
            <person name="Martin M.E."/>
            <person name="Richter H."/>
            <person name="Saha S."/>
            <person name="Angenent L.T."/>
        </authorList>
    </citation>
    <scope>NUCLEOTIDE SEQUENCE [LARGE SCALE GENOMIC DNA]</scope>
    <source>
        <strain evidence="1 2">PETC</strain>
    </source>
</reference>
<evidence type="ECO:0000313" key="2">
    <source>
        <dbReference type="Proteomes" id="UP000077020"/>
    </source>
</evidence>